<keyword evidence="3" id="KW-1185">Reference proteome</keyword>
<feature type="signal peptide" evidence="1">
    <location>
        <begin position="1"/>
        <end position="21"/>
    </location>
</feature>
<feature type="chain" id="PRO_5017807451" evidence="1">
    <location>
        <begin position="22"/>
        <end position="194"/>
    </location>
</feature>
<accession>A0A3E1NPB1</accession>
<organism evidence="2 3">
    <name type="scientific">Deminuibacter soli</name>
    <dbReference type="NCBI Taxonomy" id="2291815"/>
    <lineage>
        <taxon>Bacteria</taxon>
        <taxon>Pseudomonadati</taxon>
        <taxon>Bacteroidota</taxon>
        <taxon>Chitinophagia</taxon>
        <taxon>Chitinophagales</taxon>
        <taxon>Chitinophagaceae</taxon>
        <taxon>Deminuibacter</taxon>
    </lineage>
</organism>
<keyword evidence="1" id="KW-0732">Signal</keyword>
<evidence type="ECO:0000313" key="3">
    <source>
        <dbReference type="Proteomes" id="UP000261284"/>
    </source>
</evidence>
<proteinExistence type="predicted"/>
<evidence type="ECO:0000256" key="1">
    <source>
        <dbReference type="SAM" id="SignalP"/>
    </source>
</evidence>
<dbReference type="RefSeq" id="WP_116845527.1">
    <property type="nucleotide sequence ID" value="NZ_QTJU01000001.1"/>
</dbReference>
<comment type="caution">
    <text evidence="2">The sequence shown here is derived from an EMBL/GenBank/DDBJ whole genome shotgun (WGS) entry which is preliminary data.</text>
</comment>
<name>A0A3E1NPB1_9BACT</name>
<reference evidence="2 3" key="1">
    <citation type="submission" date="2018-08" db="EMBL/GenBank/DDBJ databases">
        <title>Chitinophagaceae sp. K23C18032701, a novel bacterium isolated from forest soil.</title>
        <authorList>
            <person name="Wang C."/>
        </authorList>
    </citation>
    <scope>NUCLEOTIDE SEQUENCE [LARGE SCALE GENOMIC DNA]</scope>
    <source>
        <strain evidence="2 3">K23C18032701</strain>
    </source>
</reference>
<gene>
    <name evidence="2" type="ORF">DXN05_01985</name>
</gene>
<dbReference type="Proteomes" id="UP000261284">
    <property type="component" value="Unassembled WGS sequence"/>
</dbReference>
<protein>
    <submittedName>
        <fullName evidence="2">Uncharacterized protein</fullName>
    </submittedName>
</protein>
<dbReference type="AlphaFoldDB" id="A0A3E1NPB1"/>
<evidence type="ECO:0000313" key="2">
    <source>
        <dbReference type="EMBL" id="RFM29771.1"/>
    </source>
</evidence>
<dbReference type="EMBL" id="QTJU01000001">
    <property type="protein sequence ID" value="RFM29771.1"/>
    <property type="molecule type" value="Genomic_DNA"/>
</dbReference>
<sequence>MRKMTTQFIAFVCILSIALIAIECKKSDSTATPPTAINPVQAKLHSAFDTHSADQDFSTKLRGDTSLKWMPNWDGTTSSKKGDSITYFTPLIPQLFINGQENRSITFKVENTAKYLIAYTYDTTCQIFLGTYTSLDSANTSYDSPDFFNAFSGTLTIRDLATNLSSYYIYSNGKVTGRSAGRNGRYIEKSANAF</sequence>